<name>A0AAD7C073_9AGAR</name>
<proteinExistence type="predicted"/>
<keyword evidence="5 6" id="KW-0472">Membrane</keyword>
<feature type="transmembrane region" description="Helical" evidence="6">
    <location>
        <begin position="586"/>
        <end position="605"/>
    </location>
</feature>
<dbReference type="GO" id="GO:0016020">
    <property type="term" value="C:membrane"/>
    <property type="evidence" value="ECO:0007669"/>
    <property type="project" value="UniProtKB-SubCell"/>
</dbReference>
<feature type="domain" description="Major facilitator superfamily (MFS) profile" evidence="7">
    <location>
        <begin position="98"/>
        <end position="571"/>
    </location>
</feature>
<comment type="caution">
    <text evidence="8">The sequence shown here is derived from an EMBL/GenBank/DDBJ whole genome shotgun (WGS) entry which is preliminary data.</text>
</comment>
<feature type="transmembrane region" description="Helical" evidence="6">
    <location>
        <begin position="509"/>
        <end position="531"/>
    </location>
</feature>
<dbReference type="PROSITE" id="PS50850">
    <property type="entry name" value="MFS"/>
    <property type="match status" value="1"/>
</dbReference>
<keyword evidence="3 6" id="KW-0812">Transmembrane</keyword>
<dbReference type="PANTHER" id="PTHR42718">
    <property type="entry name" value="MAJOR FACILITATOR SUPERFAMILY MULTIDRUG TRANSPORTER MFSC"/>
    <property type="match status" value="1"/>
</dbReference>
<feature type="transmembrane region" description="Helical" evidence="6">
    <location>
        <begin position="260"/>
        <end position="278"/>
    </location>
</feature>
<gene>
    <name evidence="8" type="ORF">FB45DRAFT_1057159</name>
</gene>
<sequence length="1052" mass="116064">MSHSRPSPTLVTVPVKPVRPQAALSDARLYPPFGSGRLCGAVLRPSPDSRRSEGFSSAAYGNTVGGATARLDTLYEKLSPASSPCAPTPSIQSKYREVENALSASEICEHLQARVASSASVSTFSPVIAASLDINEDILQWLISSFSFSSGCFLLFFGRLADLYGRKRMYLIGMLVFAALTLGCGFAQNAVTLLILRGIQDSGPAAFPGLGILAHAFPPSGARSAAFATFSAGAPIGGAIGTQLGAVLTQFTKPSWRSPFFLMAGLSFLSALLGFFLIEPDLPSTETDRRVDWIGAFLVTAGLVLVIFVLSQGSIASHGWKTGYIIALLVVGVFLLLLFLAWQYYLERHKSDNNSYPPPLMKLSVWSRANGRFAVIQFVGFFQWASFLTSYFWAQLYYEDFQKLTPTLTAVRMIPMTVVGFLCNMIVMFIVYRVPPVFIISVGTLLTAIGALLFAVIDPSAPYWAFGFPAAILSVFGADFMFSAGTIFVAKVSLPHEQSVAGGLFHTMAQLGTSFGLAITTVAFDSVATTVDQANAPLKAYRAAQWTAFGLAMLSTLLGIVFLRGVDPIGTDERNQQHADGEERHVFNDALWGAYLSLILFSLIIRPSPYRPLIIIPILALTTYVLGFTTTGKLDTDYYLALQWIGYLFTVSDDVLFTDVQRELRQVTLNPAYSADKTPIEQGSLWRRTRWGISLLFSPRGVGWAHEPTSVLPPSEKSVELFGIKWDGVLFLEYRSSLLTVPLWVCVTIYMYRPRRRIIVIVYPCSSLLVLRVFHACETYTKELSKTVPCLQGSDPVSYRLIPYNSTDFSLGLPPHPSNDASRFAFRLCMYGGTTRIGLMDRGMRARDGCGAMLLLLLSGLQPRRTVLSALTVAVGLCRPEEWPLLFGSPREAFTIRRFWGRAWHQIMRRYVSVHGKYLAHKVLHLTPGKNPSAYVQLYTAFFISALIHYGGETFAFQHFGGGAFTFFMLQAVAITFEDFLLHLARQTPLNRFSGTSIARRLGYVWTLSWFALSLPIWQEPLRRSALMENGMAVSLISVLMGGEWNLKPMQT</sequence>
<evidence type="ECO:0000313" key="9">
    <source>
        <dbReference type="Proteomes" id="UP001221142"/>
    </source>
</evidence>
<evidence type="ECO:0000256" key="5">
    <source>
        <dbReference type="ARBA" id="ARBA00023136"/>
    </source>
</evidence>
<feature type="transmembrane region" description="Helical" evidence="6">
    <location>
        <begin position="138"/>
        <end position="157"/>
    </location>
</feature>
<dbReference type="EMBL" id="JARKIF010000007">
    <property type="protein sequence ID" value="KAJ7635291.1"/>
    <property type="molecule type" value="Genomic_DNA"/>
</dbReference>
<dbReference type="AlphaFoldDB" id="A0AAD7C073"/>
<evidence type="ECO:0000256" key="1">
    <source>
        <dbReference type="ARBA" id="ARBA00004141"/>
    </source>
</evidence>
<comment type="subcellular location">
    <subcellularLocation>
        <location evidence="1">Membrane</location>
        <topology evidence="1">Multi-pass membrane protein</topology>
    </subcellularLocation>
</comment>
<dbReference type="Pfam" id="PF07690">
    <property type="entry name" value="MFS_1"/>
    <property type="match status" value="2"/>
</dbReference>
<dbReference type="InterPro" id="IPR032805">
    <property type="entry name" value="Wax_synthase_dom"/>
</dbReference>
<dbReference type="InterPro" id="IPR036259">
    <property type="entry name" value="MFS_trans_sf"/>
</dbReference>
<evidence type="ECO:0000313" key="8">
    <source>
        <dbReference type="EMBL" id="KAJ7635291.1"/>
    </source>
</evidence>
<keyword evidence="2" id="KW-0813">Transport</keyword>
<dbReference type="Gene3D" id="1.20.1250.20">
    <property type="entry name" value="MFS general substrate transporter like domains"/>
    <property type="match status" value="2"/>
</dbReference>
<feature type="transmembrane region" description="Helical" evidence="6">
    <location>
        <begin position="612"/>
        <end position="632"/>
    </location>
</feature>
<feature type="transmembrane region" description="Helical" evidence="6">
    <location>
        <begin position="293"/>
        <end position="311"/>
    </location>
</feature>
<feature type="transmembrane region" description="Helical" evidence="6">
    <location>
        <begin position="323"/>
        <end position="345"/>
    </location>
</feature>
<dbReference type="Proteomes" id="UP001221142">
    <property type="component" value="Unassembled WGS sequence"/>
</dbReference>
<feature type="transmembrane region" description="Helical" evidence="6">
    <location>
        <begin position="464"/>
        <end position="489"/>
    </location>
</feature>
<accession>A0AAD7C073</accession>
<organism evidence="8 9">
    <name type="scientific">Roridomyces roridus</name>
    <dbReference type="NCBI Taxonomy" id="1738132"/>
    <lineage>
        <taxon>Eukaryota</taxon>
        <taxon>Fungi</taxon>
        <taxon>Dikarya</taxon>
        <taxon>Basidiomycota</taxon>
        <taxon>Agaricomycotina</taxon>
        <taxon>Agaricomycetes</taxon>
        <taxon>Agaricomycetidae</taxon>
        <taxon>Agaricales</taxon>
        <taxon>Marasmiineae</taxon>
        <taxon>Mycenaceae</taxon>
        <taxon>Roridomyces</taxon>
    </lineage>
</organism>
<protein>
    <submittedName>
        <fullName evidence="8">Major facilitator superfamily domain-containing protein</fullName>
    </submittedName>
</protein>
<dbReference type="PANTHER" id="PTHR42718:SF9">
    <property type="entry name" value="MAJOR FACILITATOR SUPERFAMILY MULTIDRUG TRANSPORTER MFSC"/>
    <property type="match status" value="1"/>
</dbReference>
<dbReference type="Pfam" id="PF13813">
    <property type="entry name" value="MBOAT_2"/>
    <property type="match status" value="1"/>
</dbReference>
<dbReference type="GO" id="GO:0022857">
    <property type="term" value="F:transmembrane transporter activity"/>
    <property type="evidence" value="ECO:0007669"/>
    <property type="project" value="InterPro"/>
</dbReference>
<feature type="transmembrane region" description="Helical" evidence="6">
    <location>
        <begin position="438"/>
        <end position="457"/>
    </location>
</feature>
<evidence type="ECO:0000256" key="3">
    <source>
        <dbReference type="ARBA" id="ARBA00022692"/>
    </source>
</evidence>
<evidence type="ECO:0000256" key="2">
    <source>
        <dbReference type="ARBA" id="ARBA00022448"/>
    </source>
</evidence>
<dbReference type="SUPFAM" id="SSF103473">
    <property type="entry name" value="MFS general substrate transporter"/>
    <property type="match status" value="2"/>
</dbReference>
<feature type="transmembrane region" description="Helical" evidence="6">
    <location>
        <begin position="225"/>
        <end position="248"/>
    </location>
</feature>
<feature type="transmembrane region" description="Helical" evidence="6">
    <location>
        <begin position="169"/>
        <end position="188"/>
    </location>
</feature>
<feature type="transmembrane region" description="Helical" evidence="6">
    <location>
        <begin position="543"/>
        <end position="566"/>
    </location>
</feature>
<keyword evidence="9" id="KW-1185">Reference proteome</keyword>
<dbReference type="InterPro" id="IPR020846">
    <property type="entry name" value="MFS_dom"/>
</dbReference>
<reference evidence="8" key="1">
    <citation type="submission" date="2023-03" db="EMBL/GenBank/DDBJ databases">
        <title>Massive genome expansion in bonnet fungi (Mycena s.s.) driven by repeated elements and novel gene families across ecological guilds.</title>
        <authorList>
            <consortium name="Lawrence Berkeley National Laboratory"/>
            <person name="Harder C.B."/>
            <person name="Miyauchi S."/>
            <person name="Viragh M."/>
            <person name="Kuo A."/>
            <person name="Thoen E."/>
            <person name="Andreopoulos B."/>
            <person name="Lu D."/>
            <person name="Skrede I."/>
            <person name="Drula E."/>
            <person name="Henrissat B."/>
            <person name="Morin E."/>
            <person name="Kohler A."/>
            <person name="Barry K."/>
            <person name="LaButti K."/>
            <person name="Morin E."/>
            <person name="Salamov A."/>
            <person name="Lipzen A."/>
            <person name="Mereny Z."/>
            <person name="Hegedus B."/>
            <person name="Baldrian P."/>
            <person name="Stursova M."/>
            <person name="Weitz H."/>
            <person name="Taylor A."/>
            <person name="Grigoriev I.V."/>
            <person name="Nagy L.G."/>
            <person name="Martin F."/>
            <person name="Kauserud H."/>
        </authorList>
    </citation>
    <scope>NUCLEOTIDE SEQUENCE</scope>
    <source>
        <strain evidence="8">9284</strain>
    </source>
</reference>
<dbReference type="InterPro" id="IPR011701">
    <property type="entry name" value="MFS"/>
</dbReference>
<feature type="transmembrane region" description="Helical" evidence="6">
    <location>
        <begin position="373"/>
        <end position="398"/>
    </location>
</feature>
<evidence type="ECO:0000256" key="4">
    <source>
        <dbReference type="ARBA" id="ARBA00022989"/>
    </source>
</evidence>
<feature type="transmembrane region" description="Helical" evidence="6">
    <location>
        <begin position="410"/>
        <end position="432"/>
    </location>
</feature>
<evidence type="ECO:0000256" key="6">
    <source>
        <dbReference type="SAM" id="Phobius"/>
    </source>
</evidence>
<keyword evidence="4 6" id="KW-1133">Transmembrane helix</keyword>
<evidence type="ECO:0000259" key="7">
    <source>
        <dbReference type="PROSITE" id="PS50850"/>
    </source>
</evidence>